<proteinExistence type="predicted"/>
<keyword evidence="3" id="KW-1185">Reference proteome</keyword>
<dbReference type="AlphaFoldDB" id="A0A9J5Y6T6"/>
<dbReference type="Gene3D" id="3.60.10.10">
    <property type="entry name" value="Endonuclease/exonuclease/phosphatase"/>
    <property type="match status" value="1"/>
</dbReference>
<organism evidence="2 3">
    <name type="scientific">Solanum commersonii</name>
    <name type="common">Commerson's wild potato</name>
    <name type="synonym">Commerson's nightshade</name>
    <dbReference type="NCBI Taxonomy" id="4109"/>
    <lineage>
        <taxon>Eukaryota</taxon>
        <taxon>Viridiplantae</taxon>
        <taxon>Streptophyta</taxon>
        <taxon>Embryophyta</taxon>
        <taxon>Tracheophyta</taxon>
        <taxon>Spermatophyta</taxon>
        <taxon>Magnoliopsida</taxon>
        <taxon>eudicotyledons</taxon>
        <taxon>Gunneridae</taxon>
        <taxon>Pentapetalae</taxon>
        <taxon>asterids</taxon>
        <taxon>lamiids</taxon>
        <taxon>Solanales</taxon>
        <taxon>Solanaceae</taxon>
        <taxon>Solanoideae</taxon>
        <taxon>Solaneae</taxon>
        <taxon>Solanum</taxon>
    </lineage>
</organism>
<dbReference type="OrthoDB" id="1720282at2759"/>
<dbReference type="PANTHER" id="PTHR31286:SF79">
    <property type="entry name" value="N-6 ADENINE-SPECIFIC DNA METHYLASE"/>
    <property type="match status" value="1"/>
</dbReference>
<dbReference type="PANTHER" id="PTHR31286">
    <property type="entry name" value="GLYCINE-RICH CELL WALL STRUCTURAL PROTEIN 1.8-LIKE"/>
    <property type="match status" value="1"/>
</dbReference>
<evidence type="ECO:0000313" key="2">
    <source>
        <dbReference type="EMBL" id="KAG5595770.1"/>
    </source>
</evidence>
<comment type="caution">
    <text evidence="2">The sequence shown here is derived from an EMBL/GenBank/DDBJ whole genome shotgun (WGS) entry which is preliminary data.</text>
</comment>
<evidence type="ECO:0000313" key="3">
    <source>
        <dbReference type="Proteomes" id="UP000824120"/>
    </source>
</evidence>
<reference evidence="2 3" key="1">
    <citation type="submission" date="2020-09" db="EMBL/GenBank/DDBJ databases">
        <title>De no assembly of potato wild relative species, Solanum commersonii.</title>
        <authorList>
            <person name="Cho K."/>
        </authorList>
    </citation>
    <scope>NUCLEOTIDE SEQUENCE [LARGE SCALE GENOMIC DNA]</scope>
    <source>
        <strain evidence="2">LZ3.2</strain>
        <tissue evidence="2">Leaf</tissue>
    </source>
</reference>
<evidence type="ECO:0000259" key="1">
    <source>
        <dbReference type="Pfam" id="PF14111"/>
    </source>
</evidence>
<sequence>MTPTATNISIGNYEATISPNKGNSNPSLPKEVSFASLINPFRAYHTSDCITQREVSIKEEVPYIRWTEEEVGRMNKIENLQFAVIGKFSYEWSDLEELRRSIPQQCGIKGGCQIGLFRNRHILICLNLHKDFINLISKGAFYIICKDGYSYLMRTLIYDDKFKISEETTKTVAWISLPNLIPTFFVKKCLYSLAFVVGSPVHLDLATINKTRPSCARVKVLVDLKGTIPKAVQMDIENEARADIQSEIVLIKYDYLPEYCSGCKMQGNDMEACLLLRQSKVKEICREQRMAAIPMPKMHPFQNGKARILSSGKVVGDSSSKNNHKSTESYVPLTENELAIVNKVDEHNSESESSSNQLMTDKEIKEIENVKKASNNNSSQSQKLIMNASEEFISLTDKVSYTNQYLAIMEVPTAIQTDDSQVIMVKLESPNKILHGIISHKKGEHSKDEEQQITVEPKQQSQVQRFYVTIVYAKCDASMRMSLWEDLYQINMGLSIPWLIGGDFNVVFNEEEKIGGLLVQEAEHKDFDDCIAACD</sequence>
<dbReference type="InterPro" id="IPR040256">
    <property type="entry name" value="At4g02000-like"/>
</dbReference>
<dbReference type="InterPro" id="IPR036691">
    <property type="entry name" value="Endo/exonu/phosph_ase_sf"/>
</dbReference>
<name>A0A9J5Y6T6_SOLCO</name>
<dbReference type="InterPro" id="IPR025558">
    <property type="entry name" value="DUF4283"/>
</dbReference>
<dbReference type="Pfam" id="PF14111">
    <property type="entry name" value="DUF4283"/>
    <property type="match status" value="1"/>
</dbReference>
<dbReference type="Proteomes" id="UP000824120">
    <property type="component" value="Chromosome 7"/>
</dbReference>
<feature type="domain" description="DUF4283" evidence="1">
    <location>
        <begin position="78"/>
        <end position="165"/>
    </location>
</feature>
<dbReference type="EMBL" id="JACXVP010000007">
    <property type="protein sequence ID" value="KAG5595770.1"/>
    <property type="molecule type" value="Genomic_DNA"/>
</dbReference>
<accession>A0A9J5Y6T6</accession>
<gene>
    <name evidence="2" type="ORF">H5410_037002</name>
</gene>
<protein>
    <recommendedName>
        <fullName evidence="1">DUF4283 domain-containing protein</fullName>
    </recommendedName>
</protein>